<dbReference type="AlphaFoldDB" id="A0A239EKY2"/>
<feature type="transmembrane region" description="Helical" evidence="1">
    <location>
        <begin position="21"/>
        <end position="38"/>
    </location>
</feature>
<organism evidence="2 3">
    <name type="scientific">Streptosporangium subroseum</name>
    <dbReference type="NCBI Taxonomy" id="106412"/>
    <lineage>
        <taxon>Bacteria</taxon>
        <taxon>Bacillati</taxon>
        <taxon>Actinomycetota</taxon>
        <taxon>Actinomycetes</taxon>
        <taxon>Streptosporangiales</taxon>
        <taxon>Streptosporangiaceae</taxon>
        <taxon>Streptosporangium</taxon>
    </lineage>
</organism>
<dbReference type="EMBL" id="FZOD01000009">
    <property type="protein sequence ID" value="SNS45315.1"/>
    <property type="molecule type" value="Genomic_DNA"/>
</dbReference>
<keyword evidence="3" id="KW-1185">Reference proteome</keyword>
<sequence>MHMPSRKPYAKKGREWSPPELWHFVIILCLYVPDASVLEPKQLTVEP</sequence>
<evidence type="ECO:0000256" key="1">
    <source>
        <dbReference type="SAM" id="Phobius"/>
    </source>
</evidence>
<gene>
    <name evidence="2" type="ORF">SAMN05216276_1009206</name>
</gene>
<protein>
    <submittedName>
        <fullName evidence="2">Uncharacterized protein</fullName>
    </submittedName>
</protein>
<keyword evidence="1" id="KW-1133">Transmembrane helix</keyword>
<reference evidence="2 3" key="1">
    <citation type="submission" date="2017-06" db="EMBL/GenBank/DDBJ databases">
        <authorList>
            <person name="Kim H.J."/>
            <person name="Triplett B.A."/>
        </authorList>
    </citation>
    <scope>NUCLEOTIDE SEQUENCE [LARGE SCALE GENOMIC DNA]</scope>
    <source>
        <strain evidence="2 3">CGMCC 4.2132</strain>
    </source>
</reference>
<proteinExistence type="predicted"/>
<accession>A0A239EKY2</accession>
<name>A0A239EKY2_9ACTN</name>
<dbReference type="Proteomes" id="UP000198282">
    <property type="component" value="Unassembled WGS sequence"/>
</dbReference>
<evidence type="ECO:0000313" key="3">
    <source>
        <dbReference type="Proteomes" id="UP000198282"/>
    </source>
</evidence>
<keyword evidence="1" id="KW-0472">Membrane</keyword>
<keyword evidence="1" id="KW-0812">Transmembrane</keyword>
<evidence type="ECO:0000313" key="2">
    <source>
        <dbReference type="EMBL" id="SNS45315.1"/>
    </source>
</evidence>